<feature type="domain" description="GST N-terminal" evidence="1">
    <location>
        <begin position="2"/>
        <end position="125"/>
    </location>
</feature>
<comment type="caution">
    <text evidence="2">The sequence shown here is derived from an EMBL/GenBank/DDBJ whole genome shotgun (WGS) entry which is preliminary data.</text>
</comment>
<dbReference type="InterPro" id="IPR004045">
    <property type="entry name" value="Glutathione_S-Trfase_N"/>
</dbReference>
<dbReference type="AlphaFoldDB" id="A0AAD7BU68"/>
<evidence type="ECO:0000313" key="3">
    <source>
        <dbReference type="Proteomes" id="UP001221142"/>
    </source>
</evidence>
<dbReference type="SUPFAM" id="SSF52833">
    <property type="entry name" value="Thioredoxin-like"/>
    <property type="match status" value="1"/>
</dbReference>
<dbReference type="InterPro" id="IPR036249">
    <property type="entry name" value="Thioredoxin-like_sf"/>
</dbReference>
<evidence type="ECO:0000259" key="1">
    <source>
        <dbReference type="PROSITE" id="PS50404"/>
    </source>
</evidence>
<sequence>MSSKTLYTFAGSVWAAAAELAVAELGYKEGDITVKGVNLLAGENFAVSFLKLNPNGTLPTLESNGEVYTTTKDVISNLVRDAPVKVKTGTSIIDTIHEDQYDPNFALFVSRNEEELAAKAGGLAGVFLSGRQAALEKHSKGSDAEAHKAFYDNKLATNGGLLALVKGQVPAEHKDGFFAKSQAHADSLKSAIFELLPSVLPDSGFLGGEIPGEDDYHVGAWLARIAVTAGAKSSGDALTAFEAAYGTPVPEKVAAYWNAWTARPSWQQVYAGGLH</sequence>
<organism evidence="2 3">
    <name type="scientific">Roridomyces roridus</name>
    <dbReference type="NCBI Taxonomy" id="1738132"/>
    <lineage>
        <taxon>Eukaryota</taxon>
        <taxon>Fungi</taxon>
        <taxon>Dikarya</taxon>
        <taxon>Basidiomycota</taxon>
        <taxon>Agaricomycotina</taxon>
        <taxon>Agaricomycetes</taxon>
        <taxon>Agaricomycetidae</taxon>
        <taxon>Agaricales</taxon>
        <taxon>Marasmiineae</taxon>
        <taxon>Mycenaceae</taxon>
        <taxon>Roridomyces</taxon>
    </lineage>
</organism>
<keyword evidence="3" id="KW-1185">Reference proteome</keyword>
<proteinExistence type="predicted"/>
<protein>
    <recommendedName>
        <fullName evidence="1">GST N-terminal domain-containing protein</fullName>
    </recommendedName>
</protein>
<dbReference type="PROSITE" id="PS50404">
    <property type="entry name" value="GST_NTER"/>
    <property type="match status" value="1"/>
</dbReference>
<dbReference type="Gene3D" id="3.40.30.10">
    <property type="entry name" value="Glutaredoxin"/>
    <property type="match status" value="1"/>
</dbReference>
<dbReference type="EMBL" id="JARKIF010000009">
    <property type="protein sequence ID" value="KAJ7630660.1"/>
    <property type="molecule type" value="Genomic_DNA"/>
</dbReference>
<accession>A0AAD7BU68</accession>
<dbReference type="Pfam" id="PF13417">
    <property type="entry name" value="GST_N_3"/>
    <property type="match status" value="1"/>
</dbReference>
<name>A0AAD7BU68_9AGAR</name>
<gene>
    <name evidence="2" type="ORF">FB45DRAFT_748030</name>
</gene>
<dbReference type="Proteomes" id="UP001221142">
    <property type="component" value="Unassembled WGS sequence"/>
</dbReference>
<reference evidence="2" key="1">
    <citation type="submission" date="2023-03" db="EMBL/GenBank/DDBJ databases">
        <title>Massive genome expansion in bonnet fungi (Mycena s.s.) driven by repeated elements and novel gene families across ecological guilds.</title>
        <authorList>
            <consortium name="Lawrence Berkeley National Laboratory"/>
            <person name="Harder C.B."/>
            <person name="Miyauchi S."/>
            <person name="Viragh M."/>
            <person name="Kuo A."/>
            <person name="Thoen E."/>
            <person name="Andreopoulos B."/>
            <person name="Lu D."/>
            <person name="Skrede I."/>
            <person name="Drula E."/>
            <person name="Henrissat B."/>
            <person name="Morin E."/>
            <person name="Kohler A."/>
            <person name="Barry K."/>
            <person name="LaButti K."/>
            <person name="Morin E."/>
            <person name="Salamov A."/>
            <person name="Lipzen A."/>
            <person name="Mereny Z."/>
            <person name="Hegedus B."/>
            <person name="Baldrian P."/>
            <person name="Stursova M."/>
            <person name="Weitz H."/>
            <person name="Taylor A."/>
            <person name="Grigoriev I.V."/>
            <person name="Nagy L.G."/>
            <person name="Martin F."/>
            <person name="Kauserud H."/>
        </authorList>
    </citation>
    <scope>NUCLEOTIDE SEQUENCE</scope>
    <source>
        <strain evidence="2">9284</strain>
    </source>
</reference>
<evidence type="ECO:0000313" key="2">
    <source>
        <dbReference type="EMBL" id="KAJ7630660.1"/>
    </source>
</evidence>